<dbReference type="RefSeq" id="WP_311636929.1">
    <property type="nucleotide sequence ID" value="NZ_JAVRFF010000039.1"/>
</dbReference>
<name>A0ABU2UT31_9ACTN</name>
<dbReference type="Proteomes" id="UP001180489">
    <property type="component" value="Unassembled WGS sequence"/>
</dbReference>
<organism evidence="3 4">
    <name type="scientific">Streptomyces hintoniae</name>
    <dbReference type="NCBI Taxonomy" id="3075521"/>
    <lineage>
        <taxon>Bacteria</taxon>
        <taxon>Bacillati</taxon>
        <taxon>Actinomycetota</taxon>
        <taxon>Actinomycetes</taxon>
        <taxon>Kitasatosporales</taxon>
        <taxon>Streptomycetaceae</taxon>
        <taxon>Streptomyces</taxon>
    </lineage>
</organism>
<feature type="signal peptide" evidence="2">
    <location>
        <begin position="1"/>
        <end position="23"/>
    </location>
</feature>
<dbReference type="PROSITE" id="PS51257">
    <property type="entry name" value="PROKAR_LIPOPROTEIN"/>
    <property type="match status" value="1"/>
</dbReference>
<keyword evidence="4" id="KW-1185">Reference proteome</keyword>
<protein>
    <recommendedName>
        <fullName evidence="5">Lipoprotein</fullName>
    </recommendedName>
</protein>
<evidence type="ECO:0000256" key="2">
    <source>
        <dbReference type="SAM" id="SignalP"/>
    </source>
</evidence>
<evidence type="ECO:0008006" key="5">
    <source>
        <dbReference type="Google" id="ProtNLM"/>
    </source>
</evidence>
<feature type="region of interest" description="Disordered" evidence="1">
    <location>
        <begin position="25"/>
        <end position="44"/>
    </location>
</feature>
<evidence type="ECO:0000313" key="3">
    <source>
        <dbReference type="EMBL" id="MDT0476214.1"/>
    </source>
</evidence>
<evidence type="ECO:0000313" key="4">
    <source>
        <dbReference type="Proteomes" id="UP001180489"/>
    </source>
</evidence>
<sequence>MRRLTRPLTAALTASALLFGATACTGDDNSSRQKESRARSSNYDQLVARQPARTGSYSPTRETKNFWVDTWMKTPNKLSYVYIQNASGAYGYFVLKGLPVSYCVSLLPPEVKTRGDLGEYDGDLIVQGPSMDGTYSSNTNCGAYYGKDATTGAYVEFSVGQNQSYFLYDQPLELPQFQGAKPLGPSRIEDVKKQKQ</sequence>
<feature type="compositionally biased region" description="Basic and acidic residues" evidence="1">
    <location>
        <begin position="29"/>
        <end position="38"/>
    </location>
</feature>
<dbReference type="EMBL" id="JAVRFF010000039">
    <property type="protein sequence ID" value="MDT0476214.1"/>
    <property type="molecule type" value="Genomic_DNA"/>
</dbReference>
<feature type="chain" id="PRO_5047415261" description="Lipoprotein" evidence="2">
    <location>
        <begin position="24"/>
        <end position="196"/>
    </location>
</feature>
<proteinExistence type="predicted"/>
<accession>A0ABU2UT31</accession>
<comment type="caution">
    <text evidence="3">The sequence shown here is derived from an EMBL/GenBank/DDBJ whole genome shotgun (WGS) entry which is preliminary data.</text>
</comment>
<keyword evidence="2" id="KW-0732">Signal</keyword>
<reference evidence="3" key="1">
    <citation type="submission" date="2024-05" db="EMBL/GenBank/DDBJ databases">
        <title>30 novel species of actinomycetes from the DSMZ collection.</title>
        <authorList>
            <person name="Nouioui I."/>
        </authorList>
    </citation>
    <scope>NUCLEOTIDE SEQUENCE</scope>
    <source>
        <strain evidence="3">DSM 41014</strain>
    </source>
</reference>
<evidence type="ECO:0000256" key="1">
    <source>
        <dbReference type="SAM" id="MobiDB-lite"/>
    </source>
</evidence>
<gene>
    <name evidence="3" type="ORF">RM863_29225</name>
</gene>